<accession>A0A1G5LSN9</accession>
<keyword evidence="7" id="KW-1185">Reference proteome</keyword>
<dbReference type="SUPFAM" id="SSF46689">
    <property type="entry name" value="Homeodomain-like"/>
    <property type="match status" value="1"/>
</dbReference>
<keyword evidence="2 4" id="KW-0238">DNA-binding</keyword>
<dbReference type="Pfam" id="PF00440">
    <property type="entry name" value="TetR_N"/>
    <property type="match status" value="1"/>
</dbReference>
<feature type="domain" description="HTH tetR-type" evidence="5">
    <location>
        <begin position="6"/>
        <end position="66"/>
    </location>
</feature>
<evidence type="ECO:0000313" key="6">
    <source>
        <dbReference type="EMBL" id="SCZ15604.1"/>
    </source>
</evidence>
<organism evidence="6 7">
    <name type="scientific">Serratia nematodiphila</name>
    <dbReference type="NCBI Taxonomy" id="458197"/>
    <lineage>
        <taxon>Bacteria</taxon>
        <taxon>Pseudomonadati</taxon>
        <taxon>Pseudomonadota</taxon>
        <taxon>Gammaproteobacteria</taxon>
        <taxon>Enterobacterales</taxon>
        <taxon>Yersiniaceae</taxon>
        <taxon>Serratia</taxon>
    </lineage>
</organism>
<comment type="caution">
    <text evidence="6">The sequence shown here is derived from an EMBL/GenBank/DDBJ whole genome shotgun (WGS) entry which is preliminary data.</text>
</comment>
<evidence type="ECO:0000256" key="2">
    <source>
        <dbReference type="ARBA" id="ARBA00023125"/>
    </source>
</evidence>
<evidence type="ECO:0000313" key="7">
    <source>
        <dbReference type="Proteomes" id="UP000183031"/>
    </source>
</evidence>
<dbReference type="InterPro" id="IPR041479">
    <property type="entry name" value="TetR_CgmR_C"/>
</dbReference>
<keyword evidence="3" id="KW-0804">Transcription</keyword>
<dbReference type="Proteomes" id="UP000183031">
    <property type="component" value="Unassembled WGS sequence"/>
</dbReference>
<evidence type="ECO:0000256" key="1">
    <source>
        <dbReference type="ARBA" id="ARBA00023015"/>
    </source>
</evidence>
<dbReference type="PANTHER" id="PTHR47506:SF1">
    <property type="entry name" value="HTH-TYPE TRANSCRIPTIONAL REGULATOR YJDC"/>
    <property type="match status" value="1"/>
</dbReference>
<dbReference type="RefSeq" id="WP_033632878.1">
    <property type="nucleotide sequence ID" value="NZ_CBCSIN010000022.1"/>
</dbReference>
<evidence type="ECO:0000259" key="5">
    <source>
        <dbReference type="PROSITE" id="PS50977"/>
    </source>
</evidence>
<protein>
    <submittedName>
        <fullName evidence="6">Transcriptional regulator, TetR family</fullName>
    </submittedName>
</protein>
<dbReference type="PRINTS" id="PR00455">
    <property type="entry name" value="HTHTETR"/>
</dbReference>
<evidence type="ECO:0000256" key="4">
    <source>
        <dbReference type="PROSITE-ProRule" id="PRU00335"/>
    </source>
</evidence>
<proteinExistence type="predicted"/>
<keyword evidence="1" id="KW-0805">Transcription regulation</keyword>
<dbReference type="InterPro" id="IPR009057">
    <property type="entry name" value="Homeodomain-like_sf"/>
</dbReference>
<dbReference type="PANTHER" id="PTHR47506">
    <property type="entry name" value="TRANSCRIPTIONAL REGULATORY PROTEIN"/>
    <property type="match status" value="1"/>
</dbReference>
<feature type="DNA-binding region" description="H-T-H motif" evidence="4">
    <location>
        <begin position="29"/>
        <end position="48"/>
    </location>
</feature>
<dbReference type="EMBL" id="FMUT01000019">
    <property type="protein sequence ID" value="SCZ15604.1"/>
    <property type="molecule type" value="Genomic_DNA"/>
</dbReference>
<evidence type="ECO:0000256" key="3">
    <source>
        <dbReference type="ARBA" id="ARBA00023163"/>
    </source>
</evidence>
<dbReference type="Pfam" id="PF17937">
    <property type="entry name" value="TetR_C_28"/>
    <property type="match status" value="1"/>
</dbReference>
<dbReference type="Gene3D" id="1.10.357.10">
    <property type="entry name" value="Tetracycline Repressor, domain 2"/>
    <property type="match status" value="1"/>
</dbReference>
<reference evidence="6 7" key="1">
    <citation type="submission" date="2016-10" db="EMBL/GenBank/DDBJ databases">
        <authorList>
            <person name="Varghese N."/>
            <person name="Submissions S."/>
        </authorList>
    </citation>
    <scope>NUCLEOTIDE SEQUENCE [LARGE SCALE GENOMIC DNA]</scope>
    <source>
        <strain evidence="6 7">CGMCC 1.6853</strain>
    </source>
</reference>
<name>A0A1G5LSN9_9GAMM</name>
<sequence length="187" mass="20332">MGRQRSIDRDKVLDTAEEIVATQGAAGLTIDAVAKAMGISKGGVQYCFGSKDALIDAMFDRWGSAYETLFAAIAGDDPSPQTGVRAHMLATQSSDQTASAKAAGLMATLIQTPEHLVSTREWYRSRIAGLDLTTEEGKRARLAFLATEGAFMLRYFGLMDIDQAEWETMFTDMQALILTEGAYRTDS</sequence>
<gene>
    <name evidence="6" type="ORF">SAMN02927935_04825</name>
</gene>
<dbReference type="PROSITE" id="PS50977">
    <property type="entry name" value="HTH_TETR_2"/>
    <property type="match status" value="1"/>
</dbReference>
<dbReference type="InterPro" id="IPR001647">
    <property type="entry name" value="HTH_TetR"/>
</dbReference>